<dbReference type="Pfam" id="PF00350">
    <property type="entry name" value="Dynamin_N"/>
    <property type="match status" value="1"/>
</dbReference>
<dbReference type="OrthoDB" id="3598281at2759"/>
<dbReference type="InterPro" id="IPR045063">
    <property type="entry name" value="Dynamin_N"/>
</dbReference>
<keyword evidence="1" id="KW-0175">Coiled coil</keyword>
<feature type="compositionally biased region" description="Basic and acidic residues" evidence="2">
    <location>
        <begin position="1"/>
        <end position="13"/>
    </location>
</feature>
<feature type="compositionally biased region" description="Polar residues" evidence="2">
    <location>
        <begin position="119"/>
        <end position="128"/>
    </location>
</feature>
<accession>A0A8H3W153</accession>
<dbReference type="SUPFAM" id="SSF52540">
    <property type="entry name" value="P-loop containing nucleoside triphosphate hydrolases"/>
    <property type="match status" value="1"/>
</dbReference>
<evidence type="ECO:0000259" key="3">
    <source>
        <dbReference type="Pfam" id="PF00350"/>
    </source>
</evidence>
<feature type="region of interest" description="Disordered" evidence="2">
    <location>
        <begin position="1"/>
        <end position="160"/>
    </location>
</feature>
<dbReference type="PANTHER" id="PTHR36681">
    <property type="entry name" value="NUCLEAR GTPASE, GERMINAL CENTER-ASSOCIATED, TANDEM DUPLICATE 3"/>
    <property type="match status" value="1"/>
</dbReference>
<feature type="coiled-coil region" evidence="1">
    <location>
        <begin position="582"/>
        <end position="609"/>
    </location>
</feature>
<dbReference type="Proteomes" id="UP000434172">
    <property type="component" value="Unassembled WGS sequence"/>
</dbReference>
<gene>
    <name evidence="5" type="ORF">GQ607_013477</name>
</gene>
<comment type="caution">
    <text evidence="5">The sequence shown here is derived from an EMBL/GenBank/DDBJ whole genome shotgun (WGS) entry which is preliminary data.</text>
</comment>
<keyword evidence="6" id="KW-1185">Reference proteome</keyword>
<feature type="coiled-coil region" evidence="1">
    <location>
        <begin position="861"/>
        <end position="888"/>
    </location>
</feature>
<reference evidence="5 6" key="1">
    <citation type="submission" date="2019-12" db="EMBL/GenBank/DDBJ databases">
        <title>A genome sequence resource for the geographically widespread anthracnose pathogen Colletotrichum asianum.</title>
        <authorList>
            <person name="Meng Y."/>
        </authorList>
    </citation>
    <scope>NUCLEOTIDE SEQUENCE [LARGE SCALE GENOMIC DNA]</scope>
    <source>
        <strain evidence="5 6">ICMP 18580</strain>
    </source>
</reference>
<evidence type="ECO:0000313" key="5">
    <source>
        <dbReference type="EMBL" id="KAF0319228.1"/>
    </source>
</evidence>
<evidence type="ECO:0000256" key="2">
    <source>
        <dbReference type="SAM" id="MobiDB-lite"/>
    </source>
</evidence>
<evidence type="ECO:0000256" key="1">
    <source>
        <dbReference type="SAM" id="Coils"/>
    </source>
</evidence>
<dbReference type="PANTHER" id="PTHR36681:SF3">
    <property type="entry name" value="NUCLEAR GTPASE, GERMINAL CENTER-ASSOCIATED, TANDEM DUPLICATE 3"/>
    <property type="match status" value="1"/>
</dbReference>
<dbReference type="Pfam" id="PF24564">
    <property type="entry name" value="DUF7605"/>
    <property type="match status" value="1"/>
</dbReference>
<dbReference type="InterPro" id="IPR056024">
    <property type="entry name" value="DUF7605"/>
</dbReference>
<dbReference type="Gene3D" id="3.40.50.300">
    <property type="entry name" value="P-loop containing nucleotide triphosphate hydrolases"/>
    <property type="match status" value="2"/>
</dbReference>
<organism evidence="5 6">
    <name type="scientific">Colletotrichum asianum</name>
    <dbReference type="NCBI Taxonomy" id="702518"/>
    <lineage>
        <taxon>Eukaryota</taxon>
        <taxon>Fungi</taxon>
        <taxon>Dikarya</taxon>
        <taxon>Ascomycota</taxon>
        <taxon>Pezizomycotina</taxon>
        <taxon>Sordariomycetes</taxon>
        <taxon>Hypocreomycetidae</taxon>
        <taxon>Glomerellales</taxon>
        <taxon>Glomerellaceae</taxon>
        <taxon>Colletotrichum</taxon>
        <taxon>Colletotrichum gloeosporioides species complex</taxon>
    </lineage>
</organism>
<protein>
    <recommendedName>
        <fullName evidence="7">Tat pathway signal sequence</fullName>
    </recommendedName>
</protein>
<dbReference type="EMBL" id="WOWK01000098">
    <property type="protein sequence ID" value="KAF0319228.1"/>
    <property type="molecule type" value="Genomic_DNA"/>
</dbReference>
<sequence length="1055" mass="118317">MKVAEYYHSKEDPAAGSAATQSSSTSSANFTPRTFSPASLDPEDEEGNSSPGPTNSDHSSASSSDTERNLSPTPARDGMLIFRGSTPSNQHRKTPDTTKGFSFSPAGRPQSRAIALDSASRSSTSHMRTPSVSSVTPSTVSTDGGHIHGQPSSSRASRTRSTAEIEAIGPLLNELTLDGGSGELGMAELQQALPSVSVTTENQEPEATSPVFGLRQTSLSPRPPRRSRRVSRTNQAPHDVKDEELPHDRFHHPDVQSSFLEAKTLMSRLARVLGSSPLHVDPDSAIKRLHKRAKDLSRFQCPPTRTVGFVGDSGVGKSSLLNSLLHQEGLARTSNSGAACTCVVTEYHYDMRDDFQVDVELFTQDDLMEQVTHLLQSYRRFHLHAEEMTVADGLEEAKEHAGVARDTFRALFRGRLGNEAFLTTEPEGFVLWTFRRWLEDGVPELGGSHNRSSKESCSDFLIQLTSEAPGSQGPAIWPFVRKIKVFLDAHILSKGLVLVDLPGLRDLNSARRSITERYLLECDEVFAVCNIGRATTDVGVASVFELARRAGLSKVGIVCTRSDDIQASEAKNDWKGQRAKRIQQLSAEVATARGQIDEIKRLLDEYDDEDLTKEEEDEMYDLHRDLRKKEKIWEQKLHDLKIFLVETRNAEVTKKLQASYRDKVRGLIVHVFCISNTEYWSKAMLPKDEAIPSLQLSGIIALRKHCLSIIAESQLRLATKFVTNDIPALLGEAALWVESGAGSANAEQKSAVRRTLDKIERQLRENLTGRGSDLRRVGRATREHFQNQVYDDQRTDRWRRTAVNATREWYGWAHQTYSAFCRNYGNYCTPAVGPHDWNQDIIAKMARDLTPQWKQMLSSVEGRLNTDVENLEDEMDAAMELLSAELEAFPEVNDVIGEVLLARTSQILSRMESLRETFQDDVRALEVDALTGIRTSIVGKAMEESYRRCNMEYGRGSDQRRKGIINGTVQSQDFFVNYMREFRRRWKTLADEFQKDLQDSIKDELGLMSTSFDMIRDENVAMESEENPELRQCLEIEIGRAKEQLERIRDILTSQ</sequence>
<feature type="compositionally biased region" description="Polar residues" evidence="2">
    <location>
        <begin position="195"/>
        <end position="206"/>
    </location>
</feature>
<feature type="compositionally biased region" description="Low complexity" evidence="2">
    <location>
        <begin position="129"/>
        <end position="142"/>
    </location>
</feature>
<dbReference type="InterPro" id="IPR027417">
    <property type="entry name" value="P-loop_NTPase"/>
</dbReference>
<evidence type="ECO:0000259" key="4">
    <source>
        <dbReference type="Pfam" id="PF24564"/>
    </source>
</evidence>
<feature type="region of interest" description="Disordered" evidence="2">
    <location>
        <begin position="195"/>
        <end position="251"/>
    </location>
</feature>
<proteinExistence type="predicted"/>
<dbReference type="AlphaFoldDB" id="A0A8H3W153"/>
<feature type="domain" description="Dynamin N-terminal" evidence="3">
    <location>
        <begin position="307"/>
        <end position="550"/>
    </location>
</feature>
<feature type="compositionally biased region" description="Basic and acidic residues" evidence="2">
    <location>
        <begin position="238"/>
        <end position="251"/>
    </location>
</feature>
<feature type="domain" description="DUF7605" evidence="4">
    <location>
        <begin position="793"/>
        <end position="975"/>
    </location>
</feature>
<feature type="compositionally biased region" description="Low complexity" evidence="2">
    <location>
        <begin position="14"/>
        <end position="28"/>
    </location>
</feature>
<evidence type="ECO:0000313" key="6">
    <source>
        <dbReference type="Proteomes" id="UP000434172"/>
    </source>
</evidence>
<evidence type="ECO:0008006" key="7">
    <source>
        <dbReference type="Google" id="ProtNLM"/>
    </source>
</evidence>
<name>A0A8H3W153_9PEZI</name>